<feature type="compositionally biased region" description="Low complexity" evidence="1">
    <location>
        <begin position="212"/>
        <end position="232"/>
    </location>
</feature>
<organism evidence="2 3">
    <name type="scientific">Mycena alexandri</name>
    <dbReference type="NCBI Taxonomy" id="1745969"/>
    <lineage>
        <taxon>Eukaryota</taxon>
        <taxon>Fungi</taxon>
        <taxon>Dikarya</taxon>
        <taxon>Basidiomycota</taxon>
        <taxon>Agaricomycotina</taxon>
        <taxon>Agaricomycetes</taxon>
        <taxon>Agaricomycetidae</taxon>
        <taxon>Agaricales</taxon>
        <taxon>Marasmiineae</taxon>
        <taxon>Mycenaceae</taxon>
        <taxon>Mycena</taxon>
    </lineage>
</organism>
<keyword evidence="3" id="KW-1185">Reference proteome</keyword>
<comment type="caution">
    <text evidence="2">The sequence shown here is derived from an EMBL/GenBank/DDBJ whole genome shotgun (WGS) entry which is preliminary data.</text>
</comment>
<protein>
    <submittedName>
        <fullName evidence="2">Uncharacterized protein</fullName>
    </submittedName>
</protein>
<feature type="region of interest" description="Disordered" evidence="1">
    <location>
        <begin position="1"/>
        <end position="122"/>
    </location>
</feature>
<evidence type="ECO:0000256" key="1">
    <source>
        <dbReference type="SAM" id="MobiDB-lite"/>
    </source>
</evidence>
<feature type="compositionally biased region" description="Low complexity" evidence="1">
    <location>
        <begin position="290"/>
        <end position="299"/>
    </location>
</feature>
<dbReference type="AlphaFoldDB" id="A0AAD6X0M1"/>
<feature type="compositionally biased region" description="Low complexity" evidence="1">
    <location>
        <begin position="240"/>
        <end position="258"/>
    </location>
</feature>
<evidence type="ECO:0000313" key="2">
    <source>
        <dbReference type="EMBL" id="KAJ7031415.1"/>
    </source>
</evidence>
<evidence type="ECO:0000313" key="3">
    <source>
        <dbReference type="Proteomes" id="UP001218188"/>
    </source>
</evidence>
<feature type="compositionally biased region" description="Low complexity" evidence="1">
    <location>
        <begin position="105"/>
        <end position="120"/>
    </location>
</feature>
<dbReference type="EMBL" id="JARJCM010000082">
    <property type="protein sequence ID" value="KAJ7031415.1"/>
    <property type="molecule type" value="Genomic_DNA"/>
</dbReference>
<feature type="region of interest" description="Disordered" evidence="1">
    <location>
        <begin position="135"/>
        <end position="314"/>
    </location>
</feature>
<reference evidence="2" key="1">
    <citation type="submission" date="2023-03" db="EMBL/GenBank/DDBJ databases">
        <title>Massive genome expansion in bonnet fungi (Mycena s.s.) driven by repeated elements and novel gene families across ecological guilds.</title>
        <authorList>
            <consortium name="Lawrence Berkeley National Laboratory"/>
            <person name="Harder C.B."/>
            <person name="Miyauchi S."/>
            <person name="Viragh M."/>
            <person name="Kuo A."/>
            <person name="Thoen E."/>
            <person name="Andreopoulos B."/>
            <person name="Lu D."/>
            <person name="Skrede I."/>
            <person name="Drula E."/>
            <person name="Henrissat B."/>
            <person name="Morin E."/>
            <person name="Kohler A."/>
            <person name="Barry K."/>
            <person name="LaButti K."/>
            <person name="Morin E."/>
            <person name="Salamov A."/>
            <person name="Lipzen A."/>
            <person name="Mereny Z."/>
            <person name="Hegedus B."/>
            <person name="Baldrian P."/>
            <person name="Stursova M."/>
            <person name="Weitz H."/>
            <person name="Taylor A."/>
            <person name="Grigoriev I.V."/>
            <person name="Nagy L.G."/>
            <person name="Martin F."/>
            <person name="Kauserud H."/>
        </authorList>
    </citation>
    <scope>NUCLEOTIDE SEQUENCE</scope>
    <source>
        <strain evidence="2">CBHHK200</strain>
    </source>
</reference>
<feature type="compositionally biased region" description="Low complexity" evidence="1">
    <location>
        <begin position="145"/>
        <end position="156"/>
    </location>
</feature>
<feature type="compositionally biased region" description="Basic residues" evidence="1">
    <location>
        <begin position="273"/>
        <end position="289"/>
    </location>
</feature>
<feature type="compositionally biased region" description="Low complexity" evidence="1">
    <location>
        <begin position="163"/>
        <end position="184"/>
    </location>
</feature>
<sequence>MASASRYTLPPPQDFRLPSLKDLNFQYRSRPPPQDDTPQDNIPPARHVNQWARTQQQPSPPLSAAEQYASKHDQGGYLTPGVPMSLQQQQQPQQQSRSTEPKQPRPSARSSSRQSQASPAHLSFVPPATCFVARPRMPLRRTRLLPRTPNNRNQPLPLRPRTRNSSSRPIAILSSSSSSSNRNIYIHATSSRTQTRIRHLVLPRSPRKTRGSSASISFSSSSRHSSSSSSKHNNNRPRSKSSTMPTGTRSRSSTTRPCPASPPRCLPRGRPNSMHRRRGSMRMRPRCSRCTRSSSSSRTLRPRRSSTRRMASTR</sequence>
<gene>
    <name evidence="2" type="ORF">C8F04DRAFT_1111153</name>
</gene>
<dbReference type="Proteomes" id="UP001218188">
    <property type="component" value="Unassembled WGS sequence"/>
</dbReference>
<name>A0AAD6X0M1_9AGAR</name>
<accession>A0AAD6X0M1</accession>
<feature type="compositionally biased region" description="Basic residues" evidence="1">
    <location>
        <begin position="195"/>
        <end position="210"/>
    </location>
</feature>
<proteinExistence type="predicted"/>